<dbReference type="SMART" id="SM00871">
    <property type="entry name" value="AraC_E_bind"/>
    <property type="match status" value="1"/>
</dbReference>
<keyword evidence="4" id="KW-1185">Reference proteome</keyword>
<evidence type="ECO:0000259" key="2">
    <source>
        <dbReference type="SMART" id="SM00871"/>
    </source>
</evidence>
<protein>
    <submittedName>
        <fullName evidence="3">Transcriptional regulator</fullName>
    </submittedName>
</protein>
<dbReference type="Pfam" id="PF06445">
    <property type="entry name" value="GyrI-like"/>
    <property type="match status" value="1"/>
</dbReference>
<dbReference type="Proteomes" id="UP000245762">
    <property type="component" value="Unassembled WGS sequence"/>
</dbReference>
<dbReference type="Gene3D" id="3.20.80.10">
    <property type="entry name" value="Regulatory factor, effector binding domain"/>
    <property type="match status" value="1"/>
</dbReference>
<keyword evidence="1" id="KW-1133">Transmembrane helix</keyword>
<comment type="caution">
    <text evidence="3">The sequence shown here is derived from an EMBL/GenBank/DDBJ whole genome shotgun (WGS) entry which is preliminary data.</text>
</comment>
<proteinExistence type="predicted"/>
<name>A0A316L5Q1_9FLAO</name>
<dbReference type="InterPro" id="IPR029442">
    <property type="entry name" value="GyrI-like"/>
</dbReference>
<accession>A0A316L5Q1</accession>
<dbReference type="RefSeq" id="WP_109660912.1">
    <property type="nucleotide sequence ID" value="NZ_QGEG01000001.1"/>
</dbReference>
<reference evidence="3 4" key="1">
    <citation type="submission" date="2018-05" db="EMBL/GenBank/DDBJ databases">
        <title>Complete genome sequence of Flagellimonas aquimarina ECD12 isolated from seaweed Ecklonia cava.</title>
        <authorList>
            <person name="Choi S."/>
            <person name="Seong C."/>
        </authorList>
    </citation>
    <scope>NUCLEOTIDE SEQUENCE [LARGE SCALE GENOMIC DNA]</scope>
    <source>
        <strain evidence="3 4">ECD12</strain>
    </source>
</reference>
<dbReference type="OrthoDB" id="1421367at2"/>
<feature type="domain" description="AraC effector-binding" evidence="2">
    <location>
        <begin position="142"/>
        <end position="296"/>
    </location>
</feature>
<dbReference type="EMBL" id="QGEG01000001">
    <property type="protein sequence ID" value="PWL40255.1"/>
    <property type="molecule type" value="Genomic_DNA"/>
</dbReference>
<evidence type="ECO:0000313" key="4">
    <source>
        <dbReference type="Proteomes" id="UP000245762"/>
    </source>
</evidence>
<dbReference type="SUPFAM" id="SSF55136">
    <property type="entry name" value="Probable bacterial effector-binding domain"/>
    <property type="match status" value="1"/>
</dbReference>
<gene>
    <name evidence="3" type="ORF">DKG77_05385</name>
</gene>
<dbReference type="InterPro" id="IPR010499">
    <property type="entry name" value="AraC_E-bd"/>
</dbReference>
<dbReference type="InterPro" id="IPR011256">
    <property type="entry name" value="Reg_factor_effector_dom_sf"/>
</dbReference>
<organism evidence="3 4">
    <name type="scientific">Flagellimonas aquimarina</name>
    <dbReference type="NCBI Taxonomy" id="2201895"/>
    <lineage>
        <taxon>Bacteria</taxon>
        <taxon>Pseudomonadati</taxon>
        <taxon>Bacteroidota</taxon>
        <taxon>Flavobacteriia</taxon>
        <taxon>Flavobacteriales</taxon>
        <taxon>Flavobacteriaceae</taxon>
        <taxon>Flagellimonas</taxon>
    </lineage>
</organism>
<keyword evidence="1" id="KW-0812">Transmembrane</keyword>
<feature type="transmembrane region" description="Helical" evidence="1">
    <location>
        <begin position="5"/>
        <end position="22"/>
    </location>
</feature>
<sequence>MKQKISLLVTAMVIVVLGWYLFVKPNDYQITFTANTFPGAINQTIKSWDKRMQSNIPIKQDGLLNLEQQLKFNDSIINYNWEIIPVTDSTSKVKVKVTDLNNSFMNKVMIPFTSTVLEKRSKKNLISFNQYLNDHIKKFRVSIVGEDELKSTFCAYLTVKGSQSEKAFEMMREFPFLSGFVDNYNIAAEGTPFVEITKWDMENDSIEYNFCYPVIESDSLPLNDEIKYKEFKGSKALKAIYNGNYITSDRAWYLLLKYAEKHNIEVANTPVEIFYDNPSMGGDELKWKAEIFMPIK</sequence>
<evidence type="ECO:0000256" key="1">
    <source>
        <dbReference type="SAM" id="Phobius"/>
    </source>
</evidence>
<keyword evidence="1" id="KW-0472">Membrane</keyword>
<evidence type="ECO:0000313" key="3">
    <source>
        <dbReference type="EMBL" id="PWL40255.1"/>
    </source>
</evidence>
<dbReference type="AlphaFoldDB" id="A0A316L5Q1"/>